<accession>E8M2H2</accession>
<sequence>MRKFVQFVMLLLLGFSHPVFAQFEFGIITGQDCQSSACEIVFDNTYSEAPVVFLMSSIEQSNLANDRPALAVVQSVSTTSAFVRQDNVFSGSNLDMDPIYYFVAEPGQWAPDPAQPDKIVEVGKLTASRYQRQGNRAGESWHSRSFNVNFNGQTPIVLAQIQPDAGRTAWVTTTVSNVNSNTFRYALEFGRQSLPAASVRSRTFGYLAAPQFTGVTADGVDFSFVLPNRSYNQGNGISGLTNSCNNNEVPLPRSFSDYGVIGKKQTRNGGDGGWLRACDLSADDHFTITLEEDATNRSHPVNETIGFFVYGTPSVELCEYFPSSLQNNNYFNGVPVSGLFSMSGNGNTVSLPSRQPLAFNSVSVAGNNSGCIYDGSTIESCSFDGSVTYPDFPPSLPSFKLGSANINCNSNNCTATPGEYQSLNISNNRRLTLSPGVYWINNINLSNGARLETSGQVYIHYRNMFINGNGVSLNANGDYENLILIGHSASSRILTTRNNLTMKALLYIDAVGGFTYTGTGFDFEGSISSQIISFNSNNNSLDAKPPRQCSTPSDNYQLSVSPATDIGLMCGGDLPTFTFTTSNNSSPISTGVTIELYRNSVGDAPYLEANVADGIGSGSGSSFTTDANGQLKLIVSSTNPSQTLLDTQYTLRAQMSADSNQVVTSSYRFLPFKFSAEDLQVVAGKEQSIETQVLACDVNNTPVVAASYSGTPMINHAVQTPSPAQGGVNGSLNFAPVFTSGENGRTTDTLTIDESGEFLVTLTDSNFDCTGLSGCPIDGNGVLTGTFTVSSRPWKIALCNVQEASNGSNTNPATTDSGFGFMAAGNDFSVTYRPVIYSNDANPDVCSLNITANYAKDSGPLSVQYTLAYPSGGRLATVTPATVPSFDNSASELQIEHNWSEVGTLEFTTSATYLTMALDPHSQAIGRFYPAHLVMNTVSEQWDYAAGHTGFAYMSQPIGHQFSVEAQNATDIATSNYGLFADDIIVDLRYFAEQLDGSDLSTRTLATTNWNDGEWGARAFWQLPFGGNVDTARLALDFDDFSFEKLLTTPIAGNDVTEPDGPFNSANARFGLAIEDSTDTIQFKTSDSNGDTFSDDVVFPSQPEFRYGRMHLFDGGTVTGQTGLTIPLQVEFWNQNRFEVNDQDSGTLFDADDHCHQVIWRTDNAPQSDVTLTGQGTVLAGSASNVQIDHNNAQADLREQVRVWLRINATAPEALTGENPVQCESDGVIPDAPWLRFNWRNNGDEDPSAVITFGIFRGNDRVIFRGEPGLIGQ</sequence>
<feature type="domain" description="DUF6701" evidence="2">
    <location>
        <begin position="672"/>
        <end position="1267"/>
    </location>
</feature>
<evidence type="ECO:0000256" key="1">
    <source>
        <dbReference type="SAM" id="SignalP"/>
    </source>
</evidence>
<dbReference type="InterPro" id="IPR046524">
    <property type="entry name" value="DUF6701"/>
</dbReference>
<protein>
    <recommendedName>
        <fullName evidence="2">DUF6701 domain-containing protein</fullName>
    </recommendedName>
</protein>
<keyword evidence="1" id="KW-0732">Signal</keyword>
<feature type="signal peptide" evidence="1">
    <location>
        <begin position="1"/>
        <end position="21"/>
    </location>
</feature>
<name>E8M2H2_PHOS4</name>
<evidence type="ECO:0000313" key="4">
    <source>
        <dbReference type="Proteomes" id="UP000006228"/>
    </source>
</evidence>
<comment type="caution">
    <text evidence="3">The sequence shown here is derived from an EMBL/GenBank/DDBJ whole genome shotgun (WGS) entry which is preliminary data.</text>
</comment>
<organism evidence="3 4">
    <name type="scientific">Vibrio sinaloensis DSM 21326</name>
    <dbReference type="NCBI Taxonomy" id="945550"/>
    <lineage>
        <taxon>Bacteria</taxon>
        <taxon>Pseudomonadati</taxon>
        <taxon>Pseudomonadota</taxon>
        <taxon>Gammaproteobacteria</taxon>
        <taxon>Vibrionales</taxon>
        <taxon>Vibrionaceae</taxon>
        <taxon>Vibrio</taxon>
        <taxon>Vibrio oreintalis group</taxon>
    </lineage>
</organism>
<proteinExistence type="predicted"/>
<dbReference type="AlphaFoldDB" id="E8M2H2"/>
<gene>
    <name evidence="3" type="ORF">VISI1226_19489</name>
</gene>
<dbReference type="Pfam" id="PF20419">
    <property type="entry name" value="DUF6701"/>
    <property type="match status" value="1"/>
</dbReference>
<dbReference type="EMBL" id="AEVT01000016">
    <property type="protein sequence ID" value="EGA71799.1"/>
    <property type="molecule type" value="Genomic_DNA"/>
</dbReference>
<dbReference type="OrthoDB" id="9790247at2"/>
<dbReference type="GeneID" id="95567865"/>
<dbReference type="Proteomes" id="UP000006228">
    <property type="component" value="Unassembled WGS sequence"/>
</dbReference>
<feature type="chain" id="PRO_5003224615" description="DUF6701 domain-containing protein" evidence="1">
    <location>
        <begin position="22"/>
        <end position="1273"/>
    </location>
</feature>
<evidence type="ECO:0000259" key="2">
    <source>
        <dbReference type="Pfam" id="PF20419"/>
    </source>
</evidence>
<dbReference type="eggNOG" id="COG5571">
    <property type="taxonomic scope" value="Bacteria"/>
</dbReference>
<evidence type="ECO:0000313" key="3">
    <source>
        <dbReference type="EMBL" id="EGA71799.1"/>
    </source>
</evidence>
<reference evidence="3 4" key="1">
    <citation type="journal article" date="2012" name="Int. J. Syst. Evol. Microbiol.">
        <title>Vibrio caribbeanicus sp. nov., isolated from the marine sponge Scleritoderma cyanea.</title>
        <authorList>
            <person name="Hoffmann M."/>
            <person name="Monday S.R."/>
            <person name="Allard M.W."/>
            <person name="Strain E.A."/>
            <person name="Whittaker P."/>
            <person name="Naum M."/>
            <person name="McCarthy P.J."/>
            <person name="Lopez J.V."/>
            <person name="Fischer M."/>
            <person name="Brown E.W."/>
        </authorList>
    </citation>
    <scope>NUCLEOTIDE SEQUENCE [LARGE SCALE GENOMIC DNA]</scope>
    <source>
        <strain evidence="4">DSMZ 21326</strain>
    </source>
</reference>
<dbReference type="RefSeq" id="WP_008073725.1">
    <property type="nucleotide sequence ID" value="NZ_AEVT01000016.1"/>
</dbReference>